<sequence length="337" mass="37627">MAVYRGLGGWLFSLLPRFVDRVEELRRLEAYALEGYYPVLYLYGPEGCGKTRLLRELHQVLKQRGDVVAVYVDAQSTSGPWEAVEAPPELARLLAEAAAEYAGPPGRAAALALLRVLGRVRERLVRGKHVVVLVDDVARPLGLERVEAYTKSLLDLVERLQAQGAASVLALATTSEAASRSILARHSHASLAQLWNLGPEAFEELLEVLSAPRHVREQAWRLLGGNPRLALALRARGWRAERLIEDTYPRVRALLEELPRSLLRGLEEAVEDPDALRENQELRRHLVEANLATPVERPCLGYTPPPDPEQGVGRSYVWQTPLYRILAKKYLEEAGKP</sequence>
<reference evidence="2 3" key="1">
    <citation type="submission" date="2023-09" db="EMBL/GenBank/DDBJ databases">
        <title>Pyrofollis japonicus gen. nov. sp. nov., a novel member of the family Pyrodictiaceae isolated from the Iheya North hydrothermal field.</title>
        <authorList>
            <person name="Miyazaki U."/>
            <person name="Sanari M."/>
            <person name="Tame A."/>
            <person name="Kitajima M."/>
            <person name="Okamoto A."/>
            <person name="Sawayama S."/>
            <person name="Miyazaki J."/>
            <person name="Takai K."/>
            <person name="Nakagawa S."/>
        </authorList>
    </citation>
    <scope>NUCLEOTIDE SEQUENCE [LARGE SCALE GENOMIC DNA]</scope>
    <source>
        <strain evidence="2 3">AV2</strain>
    </source>
</reference>
<accession>A0ABM8IWA1</accession>
<evidence type="ECO:0000259" key="1">
    <source>
        <dbReference type="SMART" id="SM00382"/>
    </source>
</evidence>
<feature type="domain" description="AAA+ ATPase" evidence="1">
    <location>
        <begin position="36"/>
        <end position="200"/>
    </location>
</feature>
<dbReference type="SUPFAM" id="SSF52540">
    <property type="entry name" value="P-loop containing nucleoside triphosphate hydrolases"/>
    <property type="match status" value="1"/>
</dbReference>
<gene>
    <name evidence="2" type="ORF">PABY_13900</name>
</gene>
<protein>
    <recommendedName>
        <fullName evidence="1">AAA+ ATPase domain-containing protein</fullName>
    </recommendedName>
</protein>
<dbReference type="Gene3D" id="3.40.50.300">
    <property type="entry name" value="P-loop containing nucleotide triphosphate hydrolases"/>
    <property type="match status" value="1"/>
</dbReference>
<organism evidence="2 3">
    <name type="scientific">Pyrodictium abyssi</name>
    <dbReference type="NCBI Taxonomy" id="54256"/>
    <lineage>
        <taxon>Archaea</taxon>
        <taxon>Thermoproteota</taxon>
        <taxon>Thermoprotei</taxon>
        <taxon>Desulfurococcales</taxon>
        <taxon>Pyrodictiaceae</taxon>
        <taxon>Pyrodictium</taxon>
    </lineage>
</organism>
<evidence type="ECO:0000313" key="2">
    <source>
        <dbReference type="EMBL" id="BES81823.1"/>
    </source>
</evidence>
<evidence type="ECO:0000313" key="3">
    <source>
        <dbReference type="Proteomes" id="UP001341135"/>
    </source>
</evidence>
<proteinExistence type="predicted"/>
<dbReference type="InterPro" id="IPR003593">
    <property type="entry name" value="AAA+_ATPase"/>
</dbReference>
<dbReference type="SMART" id="SM00382">
    <property type="entry name" value="AAA"/>
    <property type="match status" value="1"/>
</dbReference>
<keyword evidence="3" id="KW-1185">Reference proteome</keyword>
<dbReference type="EMBL" id="AP028907">
    <property type="protein sequence ID" value="BES81823.1"/>
    <property type="molecule type" value="Genomic_DNA"/>
</dbReference>
<dbReference type="InterPro" id="IPR011579">
    <property type="entry name" value="ATPase_dom"/>
</dbReference>
<name>A0ABM8IWA1_9CREN</name>
<dbReference type="Proteomes" id="UP001341135">
    <property type="component" value="Chromosome"/>
</dbReference>
<dbReference type="Pfam" id="PF01637">
    <property type="entry name" value="ATPase_2"/>
    <property type="match status" value="1"/>
</dbReference>
<dbReference type="InterPro" id="IPR027417">
    <property type="entry name" value="P-loop_NTPase"/>
</dbReference>